<protein>
    <submittedName>
        <fullName evidence="1">Uncharacterized protein</fullName>
    </submittedName>
</protein>
<dbReference type="AlphaFoldDB" id="A0A1W6JXJ7"/>
<sequence length="156" mass="17878">MPIEGIFRVSFVPYHSLKELDNAISKQGEDDILIEYKNGKQISFEKKRNIFMDSRSVEKIQDSIFSANLVPSIDLMLLVSILANNVKPFENEIIISRSENKDSFNFEIIKGKATEDDVISGNTLLLKEKASIYYDYKKKAIPKNEIIKGITWKISQ</sequence>
<dbReference type="RefSeq" id="WP_148690689.1">
    <property type="nucleotide sequence ID" value="NZ_CP020477.1"/>
</dbReference>
<dbReference type="KEGG" id="aman:B6F84_02090"/>
<dbReference type="STRING" id="282676.B6F84_02090"/>
<evidence type="ECO:0000313" key="1">
    <source>
        <dbReference type="EMBL" id="ARM74934.1"/>
    </source>
</evidence>
<dbReference type="Proteomes" id="UP000193404">
    <property type="component" value="Chromosome"/>
</dbReference>
<dbReference type="OrthoDB" id="34497at2157"/>
<reference evidence="1 2" key="1">
    <citation type="submission" date="2017-03" db="EMBL/GenBank/DDBJ databases">
        <title>Sulfur activation and transportation mechanism of thermophilic Archaea Acidianus manzaensis YN-25.</title>
        <authorList>
            <person name="Ma Y."/>
            <person name="Yang Y."/>
            <person name="Xia J."/>
        </authorList>
    </citation>
    <scope>NUCLEOTIDE SEQUENCE [LARGE SCALE GENOMIC DNA]</scope>
    <source>
        <strain evidence="1 2">YN-25</strain>
    </source>
</reference>
<accession>A0A1W6JXJ7</accession>
<dbReference type="GeneID" id="41589671"/>
<evidence type="ECO:0000313" key="2">
    <source>
        <dbReference type="Proteomes" id="UP000193404"/>
    </source>
</evidence>
<gene>
    <name evidence="1" type="ORF">B6F84_02090</name>
</gene>
<dbReference type="EMBL" id="CP020477">
    <property type="protein sequence ID" value="ARM74934.1"/>
    <property type="molecule type" value="Genomic_DNA"/>
</dbReference>
<organism evidence="1 2">
    <name type="scientific">Acidianus manzaensis</name>
    <dbReference type="NCBI Taxonomy" id="282676"/>
    <lineage>
        <taxon>Archaea</taxon>
        <taxon>Thermoproteota</taxon>
        <taxon>Thermoprotei</taxon>
        <taxon>Sulfolobales</taxon>
        <taxon>Sulfolobaceae</taxon>
        <taxon>Acidianus</taxon>
    </lineage>
</organism>
<name>A0A1W6JXJ7_9CREN</name>
<proteinExistence type="predicted"/>
<keyword evidence="2" id="KW-1185">Reference proteome</keyword>